<dbReference type="AlphaFoldDB" id="A0A9P6IGX4"/>
<proteinExistence type="predicted"/>
<name>A0A9P6IGX4_9FUNG</name>
<reference evidence="1" key="1">
    <citation type="journal article" date="2020" name="Fungal Divers.">
        <title>Resolving the Mortierellaceae phylogeny through synthesis of multi-gene phylogenetics and phylogenomics.</title>
        <authorList>
            <person name="Vandepol N."/>
            <person name="Liber J."/>
            <person name="Desiro A."/>
            <person name="Na H."/>
            <person name="Kennedy M."/>
            <person name="Barry K."/>
            <person name="Grigoriev I.V."/>
            <person name="Miller A.N."/>
            <person name="O'Donnell K."/>
            <person name="Stajich J.E."/>
            <person name="Bonito G."/>
        </authorList>
    </citation>
    <scope>NUCLEOTIDE SEQUENCE</scope>
    <source>
        <strain evidence="1">MES-2147</strain>
    </source>
</reference>
<feature type="non-terminal residue" evidence="1">
    <location>
        <position position="1"/>
    </location>
</feature>
<protein>
    <submittedName>
        <fullName evidence="1">Uncharacterized protein</fullName>
    </submittedName>
</protein>
<gene>
    <name evidence="1" type="ORF">BGZ65_000201</name>
</gene>
<accession>A0A9P6IGX4</accession>
<organism evidence="1 2">
    <name type="scientific">Modicella reniformis</name>
    <dbReference type="NCBI Taxonomy" id="1440133"/>
    <lineage>
        <taxon>Eukaryota</taxon>
        <taxon>Fungi</taxon>
        <taxon>Fungi incertae sedis</taxon>
        <taxon>Mucoromycota</taxon>
        <taxon>Mortierellomycotina</taxon>
        <taxon>Mortierellomycetes</taxon>
        <taxon>Mortierellales</taxon>
        <taxon>Mortierellaceae</taxon>
        <taxon>Modicella</taxon>
    </lineage>
</organism>
<evidence type="ECO:0000313" key="1">
    <source>
        <dbReference type="EMBL" id="KAF9916646.1"/>
    </source>
</evidence>
<evidence type="ECO:0000313" key="2">
    <source>
        <dbReference type="Proteomes" id="UP000749646"/>
    </source>
</evidence>
<dbReference type="Proteomes" id="UP000749646">
    <property type="component" value="Unassembled WGS sequence"/>
</dbReference>
<sequence>NNAMEILFGVGTRFKEEIHNPVMKYISKNLDDVFSIKTQDPFKRFENHEGCYEIMLEMLRLSRSDSQNE</sequence>
<dbReference type="OrthoDB" id="6359816at2759"/>
<comment type="caution">
    <text evidence="1">The sequence shown here is derived from an EMBL/GenBank/DDBJ whole genome shotgun (WGS) entry which is preliminary data.</text>
</comment>
<dbReference type="EMBL" id="JAAAHW010011932">
    <property type="protein sequence ID" value="KAF9916646.1"/>
    <property type="molecule type" value="Genomic_DNA"/>
</dbReference>
<keyword evidence="2" id="KW-1185">Reference proteome</keyword>